<comment type="caution">
    <text evidence="2">The sequence shown here is derived from an EMBL/GenBank/DDBJ whole genome shotgun (WGS) entry which is preliminary data.</text>
</comment>
<name>A0A1R3I8F3_COCAP</name>
<dbReference type="EMBL" id="AWWV01010515">
    <property type="protein sequence ID" value="OMO78844.1"/>
    <property type="molecule type" value="Genomic_DNA"/>
</dbReference>
<protein>
    <submittedName>
        <fullName evidence="2">Uncharacterized protein</fullName>
    </submittedName>
</protein>
<dbReference type="Proteomes" id="UP000188268">
    <property type="component" value="Unassembled WGS sequence"/>
</dbReference>
<sequence length="117" mass="12594">MSTMNKNSSTSSYASSMKRLVLILGLLTLLVSTEFATPVHGRALRSTAADNNVDGTVAGCEEQGGAGQDQQVAVSSRRVFSASGTFQNNKLSQLTTRVEMSYHIAQALSHHTSWEFI</sequence>
<evidence type="ECO:0000313" key="3">
    <source>
        <dbReference type="Proteomes" id="UP000188268"/>
    </source>
</evidence>
<proteinExistence type="predicted"/>
<keyword evidence="3" id="KW-1185">Reference proteome</keyword>
<evidence type="ECO:0000256" key="1">
    <source>
        <dbReference type="SAM" id="SignalP"/>
    </source>
</evidence>
<reference evidence="2 3" key="1">
    <citation type="submission" date="2013-09" db="EMBL/GenBank/DDBJ databases">
        <title>Corchorus capsularis genome sequencing.</title>
        <authorList>
            <person name="Alam M."/>
            <person name="Haque M.S."/>
            <person name="Islam M.S."/>
            <person name="Emdad E.M."/>
            <person name="Islam M.M."/>
            <person name="Ahmed B."/>
            <person name="Halim A."/>
            <person name="Hossen Q.M.M."/>
            <person name="Hossain M.Z."/>
            <person name="Ahmed R."/>
            <person name="Khan M.M."/>
            <person name="Islam R."/>
            <person name="Rashid M.M."/>
            <person name="Khan S.A."/>
            <person name="Rahman M.S."/>
            <person name="Alam M."/>
        </authorList>
    </citation>
    <scope>NUCLEOTIDE SEQUENCE [LARGE SCALE GENOMIC DNA]</scope>
    <source>
        <strain evidence="3">cv. CVL-1</strain>
        <tissue evidence="2">Whole seedling</tissue>
    </source>
</reference>
<keyword evidence="1" id="KW-0732">Signal</keyword>
<organism evidence="2 3">
    <name type="scientific">Corchorus capsularis</name>
    <name type="common">Jute</name>
    <dbReference type="NCBI Taxonomy" id="210143"/>
    <lineage>
        <taxon>Eukaryota</taxon>
        <taxon>Viridiplantae</taxon>
        <taxon>Streptophyta</taxon>
        <taxon>Embryophyta</taxon>
        <taxon>Tracheophyta</taxon>
        <taxon>Spermatophyta</taxon>
        <taxon>Magnoliopsida</taxon>
        <taxon>eudicotyledons</taxon>
        <taxon>Gunneridae</taxon>
        <taxon>Pentapetalae</taxon>
        <taxon>rosids</taxon>
        <taxon>malvids</taxon>
        <taxon>Malvales</taxon>
        <taxon>Malvaceae</taxon>
        <taxon>Grewioideae</taxon>
        <taxon>Apeibeae</taxon>
        <taxon>Corchorus</taxon>
    </lineage>
</organism>
<feature type="signal peptide" evidence="1">
    <location>
        <begin position="1"/>
        <end position="36"/>
    </location>
</feature>
<dbReference type="Gramene" id="OMO78844">
    <property type="protein sequence ID" value="OMO78844"/>
    <property type="gene ID" value="CCACVL1_14074"/>
</dbReference>
<accession>A0A1R3I8F3</accession>
<dbReference type="AlphaFoldDB" id="A0A1R3I8F3"/>
<feature type="chain" id="PRO_5012187416" evidence="1">
    <location>
        <begin position="37"/>
        <end position="117"/>
    </location>
</feature>
<evidence type="ECO:0000313" key="2">
    <source>
        <dbReference type="EMBL" id="OMO78844.1"/>
    </source>
</evidence>
<gene>
    <name evidence="2" type="ORF">CCACVL1_14074</name>
</gene>